<dbReference type="Proteomes" id="UP000092993">
    <property type="component" value="Unassembled WGS sequence"/>
</dbReference>
<organism evidence="1 2">
    <name type="scientific">Grifola frondosa</name>
    <name type="common">Maitake</name>
    <name type="synonym">Polyporus frondosus</name>
    <dbReference type="NCBI Taxonomy" id="5627"/>
    <lineage>
        <taxon>Eukaryota</taxon>
        <taxon>Fungi</taxon>
        <taxon>Dikarya</taxon>
        <taxon>Basidiomycota</taxon>
        <taxon>Agaricomycotina</taxon>
        <taxon>Agaricomycetes</taxon>
        <taxon>Polyporales</taxon>
        <taxon>Grifolaceae</taxon>
        <taxon>Grifola</taxon>
    </lineage>
</organism>
<dbReference type="EMBL" id="LUGG01000002">
    <property type="protein sequence ID" value="OBZ78085.1"/>
    <property type="molecule type" value="Genomic_DNA"/>
</dbReference>
<gene>
    <name evidence="1" type="ORF">A0H81_02347</name>
</gene>
<protein>
    <submittedName>
        <fullName evidence="1">Uncharacterized protein</fullName>
    </submittedName>
</protein>
<accession>A0A1C7MMJ0</accession>
<evidence type="ECO:0000313" key="1">
    <source>
        <dbReference type="EMBL" id="OBZ78085.1"/>
    </source>
</evidence>
<dbReference type="AlphaFoldDB" id="A0A1C7MMJ0"/>
<evidence type="ECO:0000313" key="2">
    <source>
        <dbReference type="Proteomes" id="UP000092993"/>
    </source>
</evidence>
<reference evidence="1 2" key="1">
    <citation type="submission" date="2016-03" db="EMBL/GenBank/DDBJ databases">
        <title>Whole genome sequencing of Grifola frondosa 9006-11.</title>
        <authorList>
            <person name="Min B."/>
            <person name="Park H."/>
            <person name="Kim J.-G."/>
            <person name="Cho H."/>
            <person name="Oh Y.-L."/>
            <person name="Kong W.-S."/>
            <person name="Choi I.-G."/>
        </authorList>
    </citation>
    <scope>NUCLEOTIDE SEQUENCE [LARGE SCALE GENOMIC DNA]</scope>
    <source>
        <strain evidence="1 2">9006-11</strain>
    </source>
</reference>
<sequence length="98" mass="11198">MDPASAGTDCLRIGSIDSSLRSQDKLCYARDTDDRSHELERFENVKLPGLFGSIRSHAKNGEPGCQVQDLSWLPGEIIPLALNSRRRQRRVRVWDWMD</sequence>
<comment type="caution">
    <text evidence="1">The sequence shown here is derived from an EMBL/GenBank/DDBJ whole genome shotgun (WGS) entry which is preliminary data.</text>
</comment>
<name>A0A1C7MMJ0_GRIFR</name>
<keyword evidence="2" id="KW-1185">Reference proteome</keyword>
<proteinExistence type="predicted"/>